<proteinExistence type="predicted"/>
<protein>
    <submittedName>
        <fullName evidence="1">Uncharacterized protein</fullName>
    </submittedName>
</protein>
<dbReference type="VEuPathDB" id="FungiDB:F9C07_820"/>
<evidence type="ECO:0000313" key="1">
    <source>
        <dbReference type="EMBL" id="QRD87839.1"/>
    </source>
</evidence>
<evidence type="ECO:0000313" key="2">
    <source>
        <dbReference type="Proteomes" id="UP000596276"/>
    </source>
</evidence>
<reference evidence="2" key="1">
    <citation type="journal article" date="2021" name="G3 (Bethesda)">
        <title>Chromosome assembled and annotated genome sequence of Aspergillus flavus NRRL 3357.</title>
        <authorList>
            <person name="Skerker J.M."/>
            <person name="Pianalto K.M."/>
            <person name="Mondo S.J."/>
            <person name="Yang K."/>
            <person name="Arkin A.P."/>
            <person name="Keller N.P."/>
            <person name="Grigoriev I.V."/>
            <person name="Louise Glass N.L."/>
        </authorList>
    </citation>
    <scope>NUCLEOTIDE SEQUENCE [LARGE SCALE GENOMIC DNA]</scope>
    <source>
        <strain evidence="2">ATCC 200026 / FGSC A1120 / IAM 13836 / NRRL 3357 / JCM 12722 / SRRC 167</strain>
    </source>
</reference>
<gene>
    <name evidence="1" type="ORF">F9C07_820</name>
</gene>
<dbReference type="EMBL" id="CP044619">
    <property type="protein sequence ID" value="QRD87839.1"/>
    <property type="molecule type" value="Genomic_DNA"/>
</dbReference>
<organism evidence="1 2">
    <name type="scientific">Aspergillus flavus (strain ATCC 200026 / FGSC A1120 / IAM 13836 / NRRL 3357 / JCM 12722 / SRRC 167)</name>
    <dbReference type="NCBI Taxonomy" id="332952"/>
    <lineage>
        <taxon>Eukaryota</taxon>
        <taxon>Fungi</taxon>
        <taxon>Dikarya</taxon>
        <taxon>Ascomycota</taxon>
        <taxon>Pezizomycotina</taxon>
        <taxon>Eurotiomycetes</taxon>
        <taxon>Eurotiomycetidae</taxon>
        <taxon>Eurotiales</taxon>
        <taxon>Aspergillaceae</taxon>
        <taxon>Aspergillus</taxon>
        <taxon>Aspergillus subgen. Circumdati</taxon>
    </lineage>
</organism>
<sequence>MHSGFPTDPSPYLMFSTFIQNPKLKSLELERLPEVQPTRKKHFRHSPRFIIFSSSNFRPTTTLSPFYSSLSPKPTTFFWLTQLFERICATTPAYLANPHNVVAHTVHFYRARIDRHS</sequence>
<dbReference type="AlphaFoldDB" id="A0A7U2QX07"/>
<keyword evidence="2" id="KW-1185">Reference proteome</keyword>
<accession>A0A7U2QX07</accession>
<dbReference type="Proteomes" id="UP000596276">
    <property type="component" value="Chromosome 1"/>
</dbReference>
<name>A0A7U2QX07_ASPFN</name>